<protein>
    <recommendedName>
        <fullName evidence="3">Nucleotide pyrophosphohydrolase</fullName>
    </recommendedName>
</protein>
<dbReference type="GO" id="GO:0009143">
    <property type="term" value="P:nucleoside triphosphate catabolic process"/>
    <property type="evidence" value="ECO:0007669"/>
    <property type="project" value="InterPro"/>
</dbReference>
<dbReference type="RefSeq" id="WP_057757009.1">
    <property type="nucleotide sequence ID" value="NZ_AYYK01000013.1"/>
</dbReference>
<organism evidence="1 2">
    <name type="scientific">Lapidilactobacillus dextrinicus DSM 20335</name>
    <dbReference type="NCBI Taxonomy" id="1423738"/>
    <lineage>
        <taxon>Bacteria</taxon>
        <taxon>Bacillati</taxon>
        <taxon>Bacillota</taxon>
        <taxon>Bacilli</taxon>
        <taxon>Lactobacillales</taxon>
        <taxon>Lactobacillaceae</taxon>
        <taxon>Lapidilactobacillus</taxon>
    </lineage>
</organism>
<accession>A0A0R2BQU5</accession>
<evidence type="ECO:0000313" key="1">
    <source>
        <dbReference type="EMBL" id="KRM78665.1"/>
    </source>
</evidence>
<reference evidence="1 2" key="1">
    <citation type="journal article" date="2015" name="Genome Announc.">
        <title>Expanding the biotechnology potential of lactobacilli through comparative genomics of 213 strains and associated genera.</title>
        <authorList>
            <person name="Sun Z."/>
            <person name="Harris H.M."/>
            <person name="McCann A."/>
            <person name="Guo C."/>
            <person name="Argimon S."/>
            <person name="Zhang W."/>
            <person name="Yang X."/>
            <person name="Jeffery I.B."/>
            <person name="Cooney J.C."/>
            <person name="Kagawa T.F."/>
            <person name="Liu W."/>
            <person name="Song Y."/>
            <person name="Salvetti E."/>
            <person name="Wrobel A."/>
            <person name="Rasinkangas P."/>
            <person name="Parkhill J."/>
            <person name="Rea M.C."/>
            <person name="O'Sullivan O."/>
            <person name="Ritari J."/>
            <person name="Douillard F.P."/>
            <person name="Paul Ross R."/>
            <person name="Yang R."/>
            <person name="Briner A.E."/>
            <person name="Felis G.E."/>
            <person name="de Vos W.M."/>
            <person name="Barrangou R."/>
            <person name="Klaenhammer T.R."/>
            <person name="Caufield P.W."/>
            <person name="Cui Y."/>
            <person name="Zhang H."/>
            <person name="O'Toole P.W."/>
        </authorList>
    </citation>
    <scope>NUCLEOTIDE SEQUENCE [LARGE SCALE GENOMIC DNA]</scope>
    <source>
        <strain evidence="1 2">DSM 20335</strain>
    </source>
</reference>
<dbReference type="EMBL" id="AYYK01000013">
    <property type="protein sequence ID" value="KRM78665.1"/>
    <property type="molecule type" value="Genomic_DNA"/>
</dbReference>
<sequence length="105" mass="12644">METKDVIADLINFRNERQWQEYHTLESLSRALGIEASEVEKIFLWKNSDDQLSEKDLNDLKFELADVLTYVYFMCEKMDLDPNKIVEEKLAINQNRHWKFDKEDK</sequence>
<dbReference type="OrthoDB" id="9791898at2"/>
<dbReference type="InterPro" id="IPR025984">
    <property type="entry name" value="DCTPP"/>
</dbReference>
<name>A0A0R2BQU5_9LACO</name>
<dbReference type="AlphaFoldDB" id="A0A0R2BQU5"/>
<dbReference type="InterPro" id="IPR052555">
    <property type="entry name" value="dCTP_Pyrophosphatase"/>
</dbReference>
<dbReference type="PANTHER" id="PTHR46523:SF1">
    <property type="entry name" value="DCTP PYROPHOSPHATASE 1"/>
    <property type="match status" value="1"/>
</dbReference>
<gene>
    <name evidence="1" type="ORF">FC84_GL000400</name>
</gene>
<dbReference type="PIRSF" id="PIRSF029826">
    <property type="entry name" value="UCP029826_pph"/>
    <property type="match status" value="1"/>
</dbReference>
<dbReference type="Pfam" id="PF12643">
    <property type="entry name" value="MazG-like"/>
    <property type="match status" value="1"/>
</dbReference>
<dbReference type="SUPFAM" id="SSF101386">
    <property type="entry name" value="all-alpha NTP pyrophosphatases"/>
    <property type="match status" value="1"/>
</dbReference>
<dbReference type="PATRIC" id="fig|1423738.3.peg.409"/>
<dbReference type="Gene3D" id="1.10.287.1080">
    <property type="entry name" value="MazG-like"/>
    <property type="match status" value="1"/>
</dbReference>
<dbReference type="Proteomes" id="UP000051813">
    <property type="component" value="Unassembled WGS sequence"/>
</dbReference>
<evidence type="ECO:0008006" key="3">
    <source>
        <dbReference type="Google" id="ProtNLM"/>
    </source>
</evidence>
<evidence type="ECO:0000313" key="2">
    <source>
        <dbReference type="Proteomes" id="UP000051813"/>
    </source>
</evidence>
<proteinExistence type="predicted"/>
<comment type="caution">
    <text evidence="1">The sequence shown here is derived from an EMBL/GenBank/DDBJ whole genome shotgun (WGS) entry which is preliminary data.</text>
</comment>
<dbReference type="PANTHER" id="PTHR46523">
    <property type="entry name" value="DCTP PYROPHOSPHATASE 1"/>
    <property type="match status" value="1"/>
</dbReference>
<keyword evidence="2" id="KW-1185">Reference proteome</keyword>
<dbReference type="GO" id="GO:0047429">
    <property type="term" value="F:nucleoside triphosphate diphosphatase activity"/>
    <property type="evidence" value="ECO:0007669"/>
    <property type="project" value="InterPro"/>
</dbReference>